<dbReference type="Proteomes" id="UP000054624">
    <property type="component" value="Unassembled WGS sequence"/>
</dbReference>
<keyword evidence="2" id="KW-1185">Reference proteome</keyword>
<dbReference type="RefSeq" id="WP_061162446.1">
    <property type="nucleotide sequence ID" value="NZ_FCOI02000017.1"/>
</dbReference>
<organism evidence="1 2">
    <name type="scientific">Caballeronia temeraria</name>
    <dbReference type="NCBI Taxonomy" id="1777137"/>
    <lineage>
        <taxon>Bacteria</taxon>
        <taxon>Pseudomonadati</taxon>
        <taxon>Pseudomonadota</taxon>
        <taxon>Betaproteobacteria</taxon>
        <taxon>Burkholderiales</taxon>
        <taxon>Burkholderiaceae</taxon>
        <taxon>Caballeronia</taxon>
    </lineage>
</organism>
<dbReference type="STRING" id="1777137.AWB76_04680"/>
<reference evidence="2" key="1">
    <citation type="submission" date="2016-01" db="EMBL/GenBank/DDBJ databases">
        <authorList>
            <person name="Peeters Charlotte."/>
        </authorList>
    </citation>
    <scope>NUCLEOTIDE SEQUENCE [LARGE SCALE GENOMIC DNA]</scope>
</reference>
<dbReference type="OrthoDB" id="8606687at2"/>
<protein>
    <submittedName>
        <fullName evidence="1">Uncharacterized protein</fullName>
    </submittedName>
</protein>
<name>A0A158BUG9_9BURK</name>
<accession>A0A158BUG9</accession>
<evidence type="ECO:0000313" key="2">
    <source>
        <dbReference type="Proteomes" id="UP000054624"/>
    </source>
</evidence>
<proteinExistence type="predicted"/>
<dbReference type="AlphaFoldDB" id="A0A158BUG9"/>
<dbReference type="EMBL" id="FCOI02000017">
    <property type="protein sequence ID" value="SAK73734.1"/>
    <property type="molecule type" value="Genomic_DNA"/>
</dbReference>
<sequence>MCGMCGLLGGGRHWSNTVAAGEGASARQQRYVQVAHANRVLEGFRLKLVDFHGQSFVLSSPTGAQVIVEDFMQVWKAAEGMLGRPLDPLTLFDDNAHENGEAHA</sequence>
<evidence type="ECO:0000313" key="1">
    <source>
        <dbReference type="EMBL" id="SAK73734.1"/>
    </source>
</evidence>
<gene>
    <name evidence="1" type="ORF">AWB76_04680</name>
</gene>